<evidence type="ECO:0000313" key="2">
    <source>
        <dbReference type="Proteomes" id="UP000257109"/>
    </source>
</evidence>
<sequence>MLLENNTLSNCNYALMIVWARESWYKKKDGTLDNMQMRGNVMDNFTMYLILLNKRKSIVFFFFLDFDNEPKNLRNGLATIGILNTYGNLNSKHSLWLTKTKNSELS</sequence>
<dbReference type="AlphaFoldDB" id="A0A371EHA4"/>
<organism evidence="1 2">
    <name type="scientific">Mucuna pruriens</name>
    <name type="common">Velvet bean</name>
    <name type="synonym">Dolichos pruriens</name>
    <dbReference type="NCBI Taxonomy" id="157652"/>
    <lineage>
        <taxon>Eukaryota</taxon>
        <taxon>Viridiplantae</taxon>
        <taxon>Streptophyta</taxon>
        <taxon>Embryophyta</taxon>
        <taxon>Tracheophyta</taxon>
        <taxon>Spermatophyta</taxon>
        <taxon>Magnoliopsida</taxon>
        <taxon>eudicotyledons</taxon>
        <taxon>Gunneridae</taxon>
        <taxon>Pentapetalae</taxon>
        <taxon>rosids</taxon>
        <taxon>fabids</taxon>
        <taxon>Fabales</taxon>
        <taxon>Fabaceae</taxon>
        <taxon>Papilionoideae</taxon>
        <taxon>50 kb inversion clade</taxon>
        <taxon>NPAAA clade</taxon>
        <taxon>indigoferoid/millettioid clade</taxon>
        <taxon>Phaseoleae</taxon>
        <taxon>Mucuna</taxon>
    </lineage>
</organism>
<gene>
    <name evidence="1" type="ORF">CR513_55928</name>
</gene>
<accession>A0A371EHA4</accession>
<dbReference type="Proteomes" id="UP000257109">
    <property type="component" value="Unassembled WGS sequence"/>
</dbReference>
<name>A0A371EHA4_MUCPR</name>
<protein>
    <submittedName>
        <fullName evidence="1">Uncharacterized protein</fullName>
    </submittedName>
</protein>
<proteinExistence type="predicted"/>
<evidence type="ECO:0000313" key="1">
    <source>
        <dbReference type="EMBL" id="RDX65420.1"/>
    </source>
</evidence>
<comment type="caution">
    <text evidence="1">The sequence shown here is derived from an EMBL/GenBank/DDBJ whole genome shotgun (WGS) entry which is preliminary data.</text>
</comment>
<reference evidence="1" key="1">
    <citation type="submission" date="2018-05" db="EMBL/GenBank/DDBJ databases">
        <title>Draft genome of Mucuna pruriens seed.</title>
        <authorList>
            <person name="Nnadi N.E."/>
            <person name="Vos R."/>
            <person name="Hasami M.H."/>
            <person name="Devisetty U.K."/>
            <person name="Aguiy J.C."/>
        </authorList>
    </citation>
    <scope>NUCLEOTIDE SEQUENCE [LARGE SCALE GENOMIC DNA]</scope>
    <source>
        <strain evidence="1">JCA_2017</strain>
    </source>
</reference>
<keyword evidence="2" id="KW-1185">Reference proteome</keyword>
<dbReference type="EMBL" id="QJKJ01013911">
    <property type="protein sequence ID" value="RDX65420.1"/>
    <property type="molecule type" value="Genomic_DNA"/>
</dbReference>
<feature type="non-terminal residue" evidence="1">
    <location>
        <position position="1"/>
    </location>
</feature>